<dbReference type="GO" id="GO:0000976">
    <property type="term" value="F:transcription cis-regulatory region binding"/>
    <property type="evidence" value="ECO:0007669"/>
    <property type="project" value="TreeGrafter"/>
</dbReference>
<keyword evidence="7" id="KW-1185">Reference proteome</keyword>
<gene>
    <name evidence="6" type="ORF">LZ495_01855</name>
</gene>
<evidence type="ECO:0000259" key="5">
    <source>
        <dbReference type="PROSITE" id="PS50931"/>
    </source>
</evidence>
<evidence type="ECO:0000313" key="6">
    <source>
        <dbReference type="EMBL" id="MCF2525970.1"/>
    </source>
</evidence>
<protein>
    <submittedName>
        <fullName evidence="6">LysR family transcriptional regulator</fullName>
    </submittedName>
</protein>
<dbReference type="InterPro" id="IPR000847">
    <property type="entry name" value="LysR_HTH_N"/>
</dbReference>
<organism evidence="6 7">
    <name type="scientific">Yinghuangia soli</name>
    <dbReference type="NCBI Taxonomy" id="2908204"/>
    <lineage>
        <taxon>Bacteria</taxon>
        <taxon>Bacillati</taxon>
        <taxon>Actinomycetota</taxon>
        <taxon>Actinomycetes</taxon>
        <taxon>Kitasatosporales</taxon>
        <taxon>Streptomycetaceae</taxon>
        <taxon>Yinghuangia</taxon>
    </lineage>
</organism>
<keyword evidence="3" id="KW-0238">DNA-binding</keyword>
<dbReference type="EMBL" id="JAKFHA010000001">
    <property type="protein sequence ID" value="MCF2525970.1"/>
    <property type="molecule type" value="Genomic_DNA"/>
</dbReference>
<dbReference type="Pfam" id="PF00126">
    <property type="entry name" value="HTH_1"/>
    <property type="match status" value="1"/>
</dbReference>
<proteinExistence type="inferred from homology"/>
<evidence type="ECO:0000256" key="1">
    <source>
        <dbReference type="ARBA" id="ARBA00009437"/>
    </source>
</evidence>
<evidence type="ECO:0000313" key="7">
    <source>
        <dbReference type="Proteomes" id="UP001165378"/>
    </source>
</evidence>
<reference evidence="6" key="1">
    <citation type="submission" date="2022-01" db="EMBL/GenBank/DDBJ databases">
        <title>Genome-Based Taxonomic Classification of the Phylum Actinobacteria.</title>
        <authorList>
            <person name="Gao Y."/>
        </authorList>
    </citation>
    <scope>NUCLEOTIDE SEQUENCE</scope>
    <source>
        <strain evidence="6">KLBMP 8922</strain>
    </source>
</reference>
<dbReference type="InterPro" id="IPR005119">
    <property type="entry name" value="LysR_subst-bd"/>
</dbReference>
<dbReference type="SUPFAM" id="SSF53850">
    <property type="entry name" value="Periplasmic binding protein-like II"/>
    <property type="match status" value="1"/>
</dbReference>
<comment type="similarity">
    <text evidence="1">Belongs to the LysR transcriptional regulatory family.</text>
</comment>
<keyword evidence="2" id="KW-0805">Transcription regulation</keyword>
<dbReference type="Gene3D" id="3.40.190.10">
    <property type="entry name" value="Periplasmic binding protein-like II"/>
    <property type="match status" value="2"/>
</dbReference>
<dbReference type="PANTHER" id="PTHR30126:SF39">
    <property type="entry name" value="HTH-TYPE TRANSCRIPTIONAL REGULATOR CYSL"/>
    <property type="match status" value="1"/>
</dbReference>
<comment type="caution">
    <text evidence="6">The sequence shown here is derived from an EMBL/GenBank/DDBJ whole genome shotgun (WGS) entry which is preliminary data.</text>
</comment>
<sequence>MPDLSSLELLLAVARLGSLGRAAREAGISQPAASARMHTLERLAGFPLLERTPRGSVLTPAGVLVTDWARPLLEAADELDAGLTALREDHDSRLRVEASLTVAEYLLPRWLVTLRDARPGVSVSLRVANSTDVAARLLAGEADLGFTEGSRAPRGLDSAVVARDRLTVVVAPGHPWSRRRSPLTAAELAAAPLVQREQGSGTREVLSAALAAHGGPAAPLLELASTTALKAAAVSGAGPAVLSSLAVADDLASGRLVAVEVADLTLDRALRAVWPHGTQPTGPARELLTLTRATARRTKP</sequence>
<dbReference type="InterPro" id="IPR036390">
    <property type="entry name" value="WH_DNA-bd_sf"/>
</dbReference>
<keyword evidence="4" id="KW-0804">Transcription</keyword>
<dbReference type="Proteomes" id="UP001165378">
    <property type="component" value="Unassembled WGS sequence"/>
</dbReference>
<dbReference type="GO" id="GO:0003700">
    <property type="term" value="F:DNA-binding transcription factor activity"/>
    <property type="evidence" value="ECO:0007669"/>
    <property type="project" value="InterPro"/>
</dbReference>
<dbReference type="CDD" id="cd08420">
    <property type="entry name" value="PBP2_CysL_like"/>
    <property type="match status" value="1"/>
</dbReference>
<accession>A0AA41PU87</accession>
<evidence type="ECO:0000256" key="3">
    <source>
        <dbReference type="ARBA" id="ARBA00023125"/>
    </source>
</evidence>
<dbReference type="PANTHER" id="PTHR30126">
    <property type="entry name" value="HTH-TYPE TRANSCRIPTIONAL REGULATOR"/>
    <property type="match status" value="1"/>
</dbReference>
<dbReference type="Pfam" id="PF03466">
    <property type="entry name" value="LysR_substrate"/>
    <property type="match status" value="1"/>
</dbReference>
<evidence type="ECO:0000256" key="2">
    <source>
        <dbReference type="ARBA" id="ARBA00023015"/>
    </source>
</evidence>
<evidence type="ECO:0000256" key="4">
    <source>
        <dbReference type="ARBA" id="ARBA00023163"/>
    </source>
</evidence>
<dbReference type="AlphaFoldDB" id="A0AA41PU87"/>
<dbReference type="RefSeq" id="WP_235050461.1">
    <property type="nucleotide sequence ID" value="NZ_JAKFHA010000001.1"/>
</dbReference>
<dbReference type="InterPro" id="IPR036388">
    <property type="entry name" value="WH-like_DNA-bd_sf"/>
</dbReference>
<feature type="domain" description="HTH lysR-type" evidence="5">
    <location>
        <begin position="2"/>
        <end position="59"/>
    </location>
</feature>
<name>A0AA41PU87_9ACTN</name>
<dbReference type="SUPFAM" id="SSF46785">
    <property type="entry name" value="Winged helix' DNA-binding domain"/>
    <property type="match status" value="1"/>
</dbReference>
<dbReference type="Gene3D" id="1.10.10.10">
    <property type="entry name" value="Winged helix-like DNA-binding domain superfamily/Winged helix DNA-binding domain"/>
    <property type="match status" value="1"/>
</dbReference>
<dbReference type="PROSITE" id="PS50931">
    <property type="entry name" value="HTH_LYSR"/>
    <property type="match status" value="1"/>
</dbReference>